<dbReference type="RefSeq" id="WP_032119309.1">
    <property type="nucleotide sequence ID" value="NZ_JACOOO010000041.1"/>
</dbReference>
<keyword evidence="2" id="KW-1185">Reference proteome</keyword>
<sequence length="294" mass="34436">MNKKRYVILTFVIIAIILCSNSLYSINNYADPIVAEDDTLDTEVQEKFDLEELYTFDYDYKDGYIRYCTEHAIFYSQSDYLNEDEIREFAKRVDTGIIEIETYLNMKLDSDHYINSRIFVNINDSMNEPEFNNENNDIEHTAIISVDNIKEKKAPYIHELIHLIAWEYSSTWTKEGLAIYLNDMFNGDPTYPNNGYDIDKLSLQFYNNGTLESLKAFDLLGENGFPNYEDVETEKIFYIFSASFVKYIENSIGTNDFIDIYKSSDTKNSLENITGKSIQILKDEWINHLKLEVK</sequence>
<name>A0ABR7DHP9_9CLOT</name>
<protein>
    <recommendedName>
        <fullName evidence="3">Peptidase MA-like domain-containing protein</fullName>
    </recommendedName>
</protein>
<organism evidence="1 2">
    <name type="scientific">Clostridium hominis</name>
    <dbReference type="NCBI Taxonomy" id="2763036"/>
    <lineage>
        <taxon>Bacteria</taxon>
        <taxon>Bacillati</taxon>
        <taxon>Bacillota</taxon>
        <taxon>Clostridia</taxon>
        <taxon>Eubacteriales</taxon>
        <taxon>Clostridiaceae</taxon>
        <taxon>Clostridium</taxon>
    </lineage>
</organism>
<dbReference type="EMBL" id="JACOOO010000041">
    <property type="protein sequence ID" value="MBC5630620.1"/>
    <property type="molecule type" value="Genomic_DNA"/>
</dbReference>
<proteinExistence type="predicted"/>
<evidence type="ECO:0000313" key="2">
    <source>
        <dbReference type="Proteomes" id="UP000596929"/>
    </source>
</evidence>
<evidence type="ECO:0000313" key="1">
    <source>
        <dbReference type="EMBL" id="MBC5630620.1"/>
    </source>
</evidence>
<evidence type="ECO:0008006" key="3">
    <source>
        <dbReference type="Google" id="ProtNLM"/>
    </source>
</evidence>
<dbReference type="Proteomes" id="UP000596929">
    <property type="component" value="Unassembled WGS sequence"/>
</dbReference>
<comment type="caution">
    <text evidence="1">The sequence shown here is derived from an EMBL/GenBank/DDBJ whole genome shotgun (WGS) entry which is preliminary data.</text>
</comment>
<reference evidence="1 2" key="1">
    <citation type="submission" date="2020-08" db="EMBL/GenBank/DDBJ databases">
        <title>Genome public.</title>
        <authorList>
            <person name="Liu C."/>
            <person name="Sun Q."/>
        </authorList>
    </citation>
    <scope>NUCLEOTIDE SEQUENCE [LARGE SCALE GENOMIC DNA]</scope>
    <source>
        <strain evidence="1 2">NSJ-6</strain>
    </source>
</reference>
<gene>
    <name evidence="1" type="ORF">H8S20_17315</name>
</gene>
<accession>A0ABR7DHP9</accession>